<dbReference type="OrthoDB" id="8853254at2"/>
<organism evidence="1 2">
    <name type="scientific">Variovorax beijingensis</name>
    <dbReference type="NCBI Taxonomy" id="2496117"/>
    <lineage>
        <taxon>Bacteria</taxon>
        <taxon>Pseudomonadati</taxon>
        <taxon>Pseudomonadota</taxon>
        <taxon>Betaproteobacteria</taxon>
        <taxon>Burkholderiales</taxon>
        <taxon>Comamonadaceae</taxon>
        <taxon>Variovorax</taxon>
    </lineage>
</organism>
<dbReference type="RefSeq" id="WP_145743134.1">
    <property type="nucleotide sequence ID" value="NZ_VIVL01000004.1"/>
</dbReference>
<dbReference type="Proteomes" id="UP000319722">
    <property type="component" value="Unassembled WGS sequence"/>
</dbReference>
<sequence>MNTQDAAAGSGTEEPGIDFIYRGWHFKYGAQRTGSGVYRPVVVCLGRGHGPEQKETLPSDTDEIAYATEAEALRHAEQQAMRWVHDRTGDGQGQL</sequence>
<evidence type="ECO:0000313" key="1">
    <source>
        <dbReference type="EMBL" id="TWD86122.1"/>
    </source>
</evidence>
<gene>
    <name evidence="1" type="ORF">FB547_10464</name>
</gene>
<evidence type="ECO:0000313" key="2">
    <source>
        <dbReference type="Proteomes" id="UP000319722"/>
    </source>
</evidence>
<reference evidence="1 2" key="1">
    <citation type="submission" date="2019-06" db="EMBL/GenBank/DDBJ databases">
        <title>Sorghum-associated microbial communities from plants grown in Nebraska, USA.</title>
        <authorList>
            <person name="Schachtman D."/>
        </authorList>
    </citation>
    <scope>NUCLEOTIDE SEQUENCE [LARGE SCALE GENOMIC DNA]</scope>
    <source>
        <strain evidence="1 2">T529</strain>
    </source>
</reference>
<accession>A0A561C5K2</accession>
<name>A0A561C5K2_9BURK</name>
<dbReference type="AlphaFoldDB" id="A0A561C5K2"/>
<protein>
    <submittedName>
        <fullName evidence="1">Uncharacterized protein</fullName>
    </submittedName>
</protein>
<comment type="caution">
    <text evidence="1">The sequence shown here is derived from an EMBL/GenBank/DDBJ whole genome shotgun (WGS) entry which is preliminary data.</text>
</comment>
<proteinExistence type="predicted"/>
<dbReference type="EMBL" id="VIVL01000004">
    <property type="protein sequence ID" value="TWD86122.1"/>
    <property type="molecule type" value="Genomic_DNA"/>
</dbReference>